<dbReference type="SUPFAM" id="SSF48452">
    <property type="entry name" value="TPR-like"/>
    <property type="match status" value="1"/>
</dbReference>
<sequence>MQIARQGRFAEAIEALRALATGTADPRVAYDLATVQQWSGLPQEALHTFAAIGLPAGSLAQSSVPDYVLFAVAQAQRDLKQFEAAEQTARALLARQQGSADATVLLALILADQRRGAEARAVLGPLLMTSQPASLRGWLALGYIARQTNDPFTALRAYSEVLRLEPGQHDAQAAMAAVLRDLGAPFGAAGYSADPGSISLSVRAQQAALMLRWSATVTPPPGSARFAATDRALTQLEALIEEALGAGASASEVLATLRRDHVLALRQRERWADALVAVDALAADNIALPAYVRQAQADSLLALRRPAEARRIYTQLIAGQPRSPVNREAYIGRFYAEVEDEDFEAAFATVDTLAAQGSAWRVNPGTGRVEENNDWLSSQILAGQARNYGDVPGQAWARLSPLAGAAPALGYLRSALAGVAASRGWQRRAETEIKLAASLAPEDRGVRVGLADSALRRRDASAARRISADLLAQSPGDSAVQRLARDIALNDKAEWRVDVAGSRELGDASSSPGGGLTAGSRLRSGPLRELWRAQVALERSTSKPAEGRIVRDRLGAGAVYQGPDLDVELMGWTNSGALRGTGASVDAAWQLSDQWSVYVDAERFARDTPLRALFYGISADAAGAGVQYRWHESRSLLLSARTLHFSDGNRRTAQRLAFSQRVFDAPHFKLTARPEYFASQNSRTAAPYFNPVNDQALTLTLEAEHMIYRRYDRSWVQRVRASVGRYAQAGFATGSMGLVAYEQVYDLDPSLQLRWGIETDRRVYDGKAERKISWFAGATRRF</sequence>
<keyword evidence="4" id="KW-1185">Reference proteome</keyword>
<comment type="caution">
    <text evidence="3">The sequence shown here is derived from an EMBL/GenBank/DDBJ whole genome shotgun (WGS) entry which is preliminary data.</text>
</comment>
<name>A0A916WCN7_9BURK</name>
<feature type="domain" description="PgaA membrane beta barrel" evidence="2">
    <location>
        <begin position="497"/>
        <end position="776"/>
    </location>
</feature>
<evidence type="ECO:0000313" key="3">
    <source>
        <dbReference type="EMBL" id="GGA86149.1"/>
    </source>
</evidence>
<dbReference type="EMBL" id="BMIG01000001">
    <property type="protein sequence ID" value="GGA86149.1"/>
    <property type="molecule type" value="Genomic_DNA"/>
</dbReference>
<dbReference type="InterPro" id="IPR049003">
    <property type="entry name" value="PgaA_barrel"/>
</dbReference>
<dbReference type="AlphaFoldDB" id="A0A916WCN7"/>
<accession>A0A916WCN7</accession>
<evidence type="ECO:0000313" key="4">
    <source>
        <dbReference type="Proteomes" id="UP000620596"/>
    </source>
</evidence>
<dbReference type="InterPro" id="IPR019734">
    <property type="entry name" value="TPR_rpt"/>
</dbReference>
<dbReference type="PROSITE" id="PS50005">
    <property type="entry name" value="TPR"/>
    <property type="match status" value="1"/>
</dbReference>
<reference evidence="3" key="1">
    <citation type="journal article" date="2014" name="Int. J. Syst. Evol. Microbiol.">
        <title>Complete genome sequence of Corynebacterium casei LMG S-19264T (=DSM 44701T), isolated from a smear-ripened cheese.</title>
        <authorList>
            <consortium name="US DOE Joint Genome Institute (JGI-PGF)"/>
            <person name="Walter F."/>
            <person name="Albersmeier A."/>
            <person name="Kalinowski J."/>
            <person name="Ruckert C."/>
        </authorList>
    </citation>
    <scope>NUCLEOTIDE SEQUENCE</scope>
    <source>
        <strain evidence="3">CGMCC 1.15322</strain>
    </source>
</reference>
<dbReference type="Gene3D" id="1.25.40.10">
    <property type="entry name" value="Tetratricopeptide repeat domain"/>
    <property type="match status" value="3"/>
</dbReference>
<reference evidence="3" key="2">
    <citation type="submission" date="2020-09" db="EMBL/GenBank/DDBJ databases">
        <authorList>
            <person name="Sun Q."/>
            <person name="Zhou Y."/>
        </authorList>
    </citation>
    <scope>NUCLEOTIDE SEQUENCE</scope>
    <source>
        <strain evidence="3">CGMCC 1.15322</strain>
    </source>
</reference>
<dbReference type="InterPro" id="IPR011990">
    <property type="entry name" value="TPR-like_helical_dom_sf"/>
</dbReference>
<proteinExistence type="predicted"/>
<dbReference type="NCBIfam" id="TIGR03939">
    <property type="entry name" value="PGA_TPR_OMP"/>
    <property type="match status" value="1"/>
</dbReference>
<organism evidence="3 4">
    <name type="scientific">Polaromonas eurypsychrophila</name>
    <dbReference type="NCBI Taxonomy" id="1614635"/>
    <lineage>
        <taxon>Bacteria</taxon>
        <taxon>Pseudomonadati</taxon>
        <taxon>Pseudomonadota</taxon>
        <taxon>Betaproteobacteria</taxon>
        <taxon>Burkholderiales</taxon>
        <taxon>Comamonadaceae</taxon>
        <taxon>Polaromonas</taxon>
    </lineage>
</organism>
<feature type="repeat" description="TPR" evidence="1">
    <location>
        <begin position="135"/>
        <end position="168"/>
    </location>
</feature>
<dbReference type="InterPro" id="IPR023870">
    <property type="entry name" value="PGA_export_porin_PgaA"/>
</dbReference>
<dbReference type="Pfam" id="PF21197">
    <property type="entry name" value="PgaA_barrel"/>
    <property type="match status" value="1"/>
</dbReference>
<keyword evidence="1" id="KW-0802">TPR repeat</keyword>
<gene>
    <name evidence="3" type="primary">hmsH</name>
    <name evidence="3" type="ORF">GCM10011496_03440</name>
</gene>
<evidence type="ECO:0000256" key="1">
    <source>
        <dbReference type="PROSITE-ProRule" id="PRU00339"/>
    </source>
</evidence>
<dbReference type="Proteomes" id="UP000620596">
    <property type="component" value="Unassembled WGS sequence"/>
</dbReference>
<evidence type="ECO:0000259" key="2">
    <source>
        <dbReference type="Pfam" id="PF21197"/>
    </source>
</evidence>
<dbReference type="GO" id="GO:1901515">
    <property type="term" value="F:poly-beta-1,6-N-acetyl-D-glucosamine transmembrane transporter activity"/>
    <property type="evidence" value="ECO:0007669"/>
    <property type="project" value="InterPro"/>
</dbReference>
<protein>
    <submittedName>
        <fullName evidence="3">Poly-beta-1,6 N-acetyl-D-glucosamine export porin PgaA</fullName>
    </submittedName>
</protein>